<evidence type="ECO:0000313" key="1">
    <source>
        <dbReference type="EMBL" id="JAD77219.1"/>
    </source>
</evidence>
<reference evidence="1" key="2">
    <citation type="journal article" date="2015" name="Data Brief">
        <title>Shoot transcriptome of the giant reed, Arundo donax.</title>
        <authorList>
            <person name="Barrero R.A."/>
            <person name="Guerrero F.D."/>
            <person name="Moolhuijzen P."/>
            <person name="Goolsby J.A."/>
            <person name="Tidwell J."/>
            <person name="Bellgard S.E."/>
            <person name="Bellgard M.I."/>
        </authorList>
    </citation>
    <scope>NUCLEOTIDE SEQUENCE</scope>
    <source>
        <tissue evidence="1">Shoot tissue taken approximately 20 cm above the soil surface</tissue>
    </source>
</reference>
<name>A0A0A9CLR4_ARUDO</name>
<proteinExistence type="predicted"/>
<dbReference type="EMBL" id="GBRH01220676">
    <property type="protein sequence ID" value="JAD77219.1"/>
    <property type="molecule type" value="Transcribed_RNA"/>
</dbReference>
<sequence length="107" mass="12011">MVCKLQTEGYVLCILKLSFEGQAWRSGKSPHLCLEGPGFEPASLHCTVQGEGLVPIISSPDPILCENFQHWICPFILKLSFVINESFPNFYSAPLEKLSLIHTIRCF</sequence>
<accession>A0A0A9CLR4</accession>
<reference evidence="1" key="1">
    <citation type="submission" date="2014-09" db="EMBL/GenBank/DDBJ databases">
        <authorList>
            <person name="Magalhaes I.L.F."/>
            <person name="Oliveira U."/>
            <person name="Santos F.R."/>
            <person name="Vidigal T.H.D.A."/>
            <person name="Brescovit A.D."/>
            <person name="Santos A.J."/>
        </authorList>
    </citation>
    <scope>NUCLEOTIDE SEQUENCE</scope>
    <source>
        <tissue evidence="1">Shoot tissue taken approximately 20 cm above the soil surface</tissue>
    </source>
</reference>
<organism evidence="1">
    <name type="scientific">Arundo donax</name>
    <name type="common">Giant reed</name>
    <name type="synonym">Donax arundinaceus</name>
    <dbReference type="NCBI Taxonomy" id="35708"/>
    <lineage>
        <taxon>Eukaryota</taxon>
        <taxon>Viridiplantae</taxon>
        <taxon>Streptophyta</taxon>
        <taxon>Embryophyta</taxon>
        <taxon>Tracheophyta</taxon>
        <taxon>Spermatophyta</taxon>
        <taxon>Magnoliopsida</taxon>
        <taxon>Liliopsida</taxon>
        <taxon>Poales</taxon>
        <taxon>Poaceae</taxon>
        <taxon>PACMAD clade</taxon>
        <taxon>Arundinoideae</taxon>
        <taxon>Arundineae</taxon>
        <taxon>Arundo</taxon>
    </lineage>
</organism>
<protein>
    <submittedName>
        <fullName evidence="1">Uncharacterized protein</fullName>
    </submittedName>
</protein>
<dbReference type="AlphaFoldDB" id="A0A0A9CLR4"/>